<feature type="region of interest" description="Disordered" evidence="6">
    <location>
        <begin position="190"/>
        <end position="221"/>
    </location>
</feature>
<dbReference type="InterPro" id="IPR006050">
    <property type="entry name" value="DNA_photolyase_N"/>
</dbReference>
<dbReference type="GO" id="GO:0006139">
    <property type="term" value="P:nucleobase-containing compound metabolic process"/>
    <property type="evidence" value="ECO:0007669"/>
    <property type="project" value="UniProtKB-ARBA"/>
</dbReference>
<reference evidence="9" key="1">
    <citation type="submission" date="2018-07" db="EMBL/GenBank/DDBJ databases">
        <authorList>
            <person name="Zhao J."/>
        </authorList>
    </citation>
    <scope>NUCLEOTIDE SEQUENCE [LARGE SCALE GENOMIC DNA]</scope>
    <source>
        <strain evidence="9">GSSD-12</strain>
    </source>
</reference>
<evidence type="ECO:0000256" key="6">
    <source>
        <dbReference type="SAM" id="MobiDB-lite"/>
    </source>
</evidence>
<dbReference type="GO" id="GO:0003904">
    <property type="term" value="F:deoxyribodipyrimidine photo-lyase activity"/>
    <property type="evidence" value="ECO:0007669"/>
    <property type="project" value="TreeGrafter"/>
</dbReference>
<dbReference type="InterPro" id="IPR018394">
    <property type="entry name" value="DNA_photolyase_1_CS_C"/>
</dbReference>
<evidence type="ECO:0000256" key="3">
    <source>
        <dbReference type="ARBA" id="ARBA00022991"/>
    </source>
</evidence>
<dbReference type="RefSeq" id="WP_114664150.1">
    <property type="nucleotide sequence ID" value="NZ_CP031194.1"/>
</dbReference>
<evidence type="ECO:0000256" key="5">
    <source>
        <dbReference type="RuleBase" id="RU004182"/>
    </source>
</evidence>
<dbReference type="OrthoDB" id="9772484at2"/>
<gene>
    <name evidence="8" type="ORF">DVK44_32230</name>
</gene>
<dbReference type="InterPro" id="IPR002081">
    <property type="entry name" value="Cryptochrome/DNA_photolyase_1"/>
</dbReference>
<feature type="binding site" evidence="4">
    <location>
        <position position="233"/>
    </location>
    <ligand>
        <name>FAD</name>
        <dbReference type="ChEBI" id="CHEBI:57692"/>
    </ligand>
</feature>
<dbReference type="GO" id="GO:0071949">
    <property type="term" value="F:FAD binding"/>
    <property type="evidence" value="ECO:0007669"/>
    <property type="project" value="TreeGrafter"/>
</dbReference>
<dbReference type="Proteomes" id="UP000253868">
    <property type="component" value="Chromosome"/>
</dbReference>
<evidence type="ECO:0000259" key="7">
    <source>
        <dbReference type="PROSITE" id="PS51645"/>
    </source>
</evidence>
<keyword evidence="2 4" id="KW-0274">FAD</keyword>
<keyword evidence="9" id="KW-1185">Reference proteome</keyword>
<feature type="domain" description="Photolyase/cryptochrome alpha/beta" evidence="7">
    <location>
        <begin position="17"/>
        <end position="146"/>
    </location>
</feature>
<dbReference type="PANTHER" id="PTHR11455">
    <property type="entry name" value="CRYPTOCHROME"/>
    <property type="match status" value="1"/>
</dbReference>
<dbReference type="PROSITE" id="PS00394">
    <property type="entry name" value="DNA_PHOTOLYASES_1_1"/>
    <property type="match status" value="1"/>
</dbReference>
<sequence length="472" mass="52616">MTASPTTARPRTAPPRTVAVVLFTSDLRLHDHPPLRAALAAADEVVPLFVRDPGVHAAGFDAPNRVAFLSDCLVDLDTSLRRRGGRLVLRTGPVVREVAAVVTECGASEVHLAAGVTRYAQHRQEALREVLGARGVALRVHDAVITALAPGAVTPSGGDHYAVFTPYFRRWSQERLRAVLPAPRAVRVPDTVRGEPLPSRDRVPGTSPGLPPGGETRGRDRFSRWARADLPAYEARHDDLAGDATSRLSPYLHFGALSPVELVGRARAKDGPGAEAFVRQLCWRDFHHQVMCSRPETSVRDYRPRHDRWLTEDDAAEDVTAWREGRTGYPVVDAAMRQLRHEGWMHNRARLLAASFLTKTLYVDWRVGARHFLDLLVDGDVVNNQLNWQWVAGTGTDTRPNRVLNPVRQGKRFDPEGAYVRRWVPELRDVATAFVHEPWRLREDDPARPDYPGPLIDLADGLARFRHARGQD</sequence>
<evidence type="ECO:0000256" key="4">
    <source>
        <dbReference type="PIRSR" id="PIRSR602081-1"/>
    </source>
</evidence>
<accession>A0A345HY35</accession>
<feature type="binding site" evidence="4">
    <location>
        <begin position="245"/>
        <end position="249"/>
    </location>
    <ligand>
        <name>FAD</name>
        <dbReference type="ChEBI" id="CHEBI:57692"/>
    </ligand>
</feature>
<feature type="binding site" evidence="4">
    <location>
        <begin position="378"/>
        <end position="380"/>
    </location>
    <ligand>
        <name>FAD</name>
        <dbReference type="ChEBI" id="CHEBI:57692"/>
    </ligand>
</feature>
<dbReference type="GO" id="GO:0009416">
    <property type="term" value="P:response to light stimulus"/>
    <property type="evidence" value="ECO:0007669"/>
    <property type="project" value="TreeGrafter"/>
</dbReference>
<proteinExistence type="inferred from homology"/>
<organism evidence="8 9">
    <name type="scientific">Streptomyces paludis</name>
    <dbReference type="NCBI Taxonomy" id="2282738"/>
    <lineage>
        <taxon>Bacteria</taxon>
        <taxon>Bacillati</taxon>
        <taxon>Actinomycetota</taxon>
        <taxon>Actinomycetes</taxon>
        <taxon>Kitasatosporales</taxon>
        <taxon>Streptomycetaceae</taxon>
        <taxon>Streptomyces</taxon>
    </lineage>
</organism>
<comment type="cofactor">
    <cofactor evidence="4">
        <name>FAD</name>
        <dbReference type="ChEBI" id="CHEBI:57692"/>
    </cofactor>
    <text evidence="4">Binds 1 FAD per subunit.</text>
</comment>
<keyword evidence="8" id="KW-0456">Lyase</keyword>
<dbReference type="Gene3D" id="1.10.579.10">
    <property type="entry name" value="DNA Cyclobutane Dipyrimidine Photolyase, subunit A, domain 3"/>
    <property type="match status" value="1"/>
</dbReference>
<dbReference type="EMBL" id="CP031194">
    <property type="protein sequence ID" value="AXG81609.1"/>
    <property type="molecule type" value="Genomic_DNA"/>
</dbReference>
<dbReference type="InterPro" id="IPR036155">
    <property type="entry name" value="Crypto/Photolyase_N_sf"/>
</dbReference>
<keyword evidence="3 5" id="KW-0157">Chromophore</keyword>
<dbReference type="SUPFAM" id="SSF48173">
    <property type="entry name" value="Cryptochrome/photolyase FAD-binding domain"/>
    <property type="match status" value="1"/>
</dbReference>
<name>A0A345HY35_9ACTN</name>
<evidence type="ECO:0000256" key="2">
    <source>
        <dbReference type="ARBA" id="ARBA00022827"/>
    </source>
</evidence>
<dbReference type="GO" id="GO:0006950">
    <property type="term" value="P:response to stress"/>
    <property type="evidence" value="ECO:0007669"/>
    <property type="project" value="UniProtKB-ARBA"/>
</dbReference>
<dbReference type="Pfam" id="PF03441">
    <property type="entry name" value="FAD_binding_7"/>
    <property type="match status" value="1"/>
</dbReference>
<dbReference type="PROSITE" id="PS51645">
    <property type="entry name" value="PHR_CRY_ALPHA_BETA"/>
    <property type="match status" value="1"/>
</dbReference>
<dbReference type="PRINTS" id="PR00147">
    <property type="entry name" value="DNAPHOTLYASE"/>
</dbReference>
<dbReference type="SUPFAM" id="SSF52425">
    <property type="entry name" value="Cryptochrome/photolyase, N-terminal domain"/>
    <property type="match status" value="1"/>
</dbReference>
<dbReference type="AlphaFoldDB" id="A0A345HY35"/>
<dbReference type="Gene3D" id="3.40.50.620">
    <property type="entry name" value="HUPs"/>
    <property type="match status" value="1"/>
</dbReference>
<dbReference type="InterPro" id="IPR005101">
    <property type="entry name" value="Cryptochr/Photolyase_FAD-bd"/>
</dbReference>
<dbReference type="KEGG" id="spad:DVK44_32230"/>
<evidence type="ECO:0000313" key="9">
    <source>
        <dbReference type="Proteomes" id="UP000253868"/>
    </source>
</evidence>
<dbReference type="Pfam" id="PF00875">
    <property type="entry name" value="DNA_photolyase"/>
    <property type="match status" value="1"/>
</dbReference>
<comment type="similarity">
    <text evidence="5">Belongs to the DNA photolyase family.</text>
</comment>
<feature type="binding site" evidence="4">
    <location>
        <position position="277"/>
    </location>
    <ligand>
        <name>FAD</name>
        <dbReference type="ChEBI" id="CHEBI:57692"/>
    </ligand>
</feature>
<protein>
    <submittedName>
        <fullName evidence="8">Deoxyribodipyrimidine photo-lyase</fullName>
    </submittedName>
</protein>
<dbReference type="GO" id="GO:0003677">
    <property type="term" value="F:DNA binding"/>
    <property type="evidence" value="ECO:0007669"/>
    <property type="project" value="TreeGrafter"/>
</dbReference>
<evidence type="ECO:0000313" key="8">
    <source>
        <dbReference type="EMBL" id="AXG81609.1"/>
    </source>
</evidence>
<dbReference type="InterPro" id="IPR036134">
    <property type="entry name" value="Crypto/Photolyase_FAD-like_sf"/>
</dbReference>
<dbReference type="PANTHER" id="PTHR11455:SF9">
    <property type="entry name" value="CRYPTOCHROME CIRCADIAN CLOCK 5 ISOFORM X1"/>
    <property type="match status" value="1"/>
</dbReference>
<dbReference type="PROSITE" id="PS00691">
    <property type="entry name" value="DNA_PHOTOLYASES_1_2"/>
    <property type="match status" value="1"/>
</dbReference>
<dbReference type="Gene3D" id="1.25.40.80">
    <property type="match status" value="1"/>
</dbReference>
<evidence type="ECO:0000256" key="1">
    <source>
        <dbReference type="ARBA" id="ARBA00022630"/>
    </source>
</evidence>
<dbReference type="InterPro" id="IPR014729">
    <property type="entry name" value="Rossmann-like_a/b/a_fold"/>
</dbReference>
<keyword evidence="1 4" id="KW-0285">Flavoprotein</keyword>
<feature type="compositionally biased region" description="Basic and acidic residues" evidence="6">
    <location>
        <begin position="190"/>
        <end position="203"/>
    </location>
</feature>